<dbReference type="Proteomes" id="UP000502706">
    <property type="component" value="Chromosome"/>
</dbReference>
<keyword evidence="2" id="KW-1185">Reference proteome</keyword>
<sequence>MDDETQKRLITILSSGIAYALASRLAERFIKEPEVRGVSDDFKEALLKAGFSLVSTLIASYLVRQVVGSRWGS</sequence>
<dbReference type="KEGG" id="rmar:GBA65_12570"/>
<name>A0A6G8PYH1_9ACTN</name>
<dbReference type="EMBL" id="CP045121">
    <property type="protein sequence ID" value="QIN79215.1"/>
    <property type="molecule type" value="Genomic_DNA"/>
</dbReference>
<gene>
    <name evidence="1" type="ORF">GBA65_12570</name>
</gene>
<evidence type="ECO:0000313" key="2">
    <source>
        <dbReference type="Proteomes" id="UP000502706"/>
    </source>
</evidence>
<proteinExistence type="predicted"/>
<dbReference type="RefSeq" id="WP_166396876.1">
    <property type="nucleotide sequence ID" value="NZ_CP045121.1"/>
</dbReference>
<protein>
    <submittedName>
        <fullName evidence="1">Uncharacterized protein</fullName>
    </submittedName>
</protein>
<evidence type="ECO:0000313" key="1">
    <source>
        <dbReference type="EMBL" id="QIN79215.1"/>
    </source>
</evidence>
<dbReference type="AlphaFoldDB" id="A0A6G8PYH1"/>
<organism evidence="1 2">
    <name type="scientific">Rubrobacter marinus</name>
    <dbReference type="NCBI Taxonomy" id="2653852"/>
    <lineage>
        <taxon>Bacteria</taxon>
        <taxon>Bacillati</taxon>
        <taxon>Actinomycetota</taxon>
        <taxon>Rubrobacteria</taxon>
        <taxon>Rubrobacterales</taxon>
        <taxon>Rubrobacteraceae</taxon>
        <taxon>Rubrobacter</taxon>
    </lineage>
</organism>
<reference evidence="1 2" key="1">
    <citation type="submission" date="2019-10" db="EMBL/GenBank/DDBJ databases">
        <title>Rubrobacter sp nov SCSIO 52915 isolated from a deep-sea sediment in the South China Sea.</title>
        <authorList>
            <person name="Chen R.W."/>
        </authorList>
    </citation>
    <scope>NUCLEOTIDE SEQUENCE [LARGE SCALE GENOMIC DNA]</scope>
    <source>
        <strain evidence="1 2">SCSIO 52915</strain>
    </source>
</reference>
<accession>A0A6G8PYH1</accession>